<organism evidence="2 3">
    <name type="scientific">Echinococcus granulosus</name>
    <name type="common">Hydatid tapeworm</name>
    <dbReference type="NCBI Taxonomy" id="6210"/>
    <lineage>
        <taxon>Eukaryota</taxon>
        <taxon>Metazoa</taxon>
        <taxon>Spiralia</taxon>
        <taxon>Lophotrochozoa</taxon>
        <taxon>Platyhelminthes</taxon>
        <taxon>Cestoda</taxon>
        <taxon>Eucestoda</taxon>
        <taxon>Cyclophyllidea</taxon>
        <taxon>Taeniidae</taxon>
        <taxon>Echinococcus</taxon>
        <taxon>Echinococcus granulosus group</taxon>
    </lineage>
</organism>
<sequence length="88" mass="9788">MTRERKAVEVEDEKEPGKEDSELDRGSNGNAQKHENVVSSMDSIPRRCVLELKKVEVESTSPSGNCTENEITKPLTETVPIDFTSNLP</sequence>
<reference evidence="2 3" key="1">
    <citation type="journal article" date="2013" name="Nat. Genet.">
        <title>The genome of the hydatid tapeworm Echinococcus granulosus.</title>
        <authorList>
            <person name="Zheng H."/>
            <person name="Zhang W."/>
            <person name="Zhang L."/>
            <person name="Zhang Z."/>
            <person name="Li J."/>
            <person name="Lu G."/>
            <person name="Zhu Y."/>
            <person name="Wang Y."/>
            <person name="Huang Y."/>
            <person name="Liu J."/>
            <person name="Kang H."/>
            <person name="Chen J."/>
            <person name="Wang L."/>
            <person name="Chen A."/>
            <person name="Yu S."/>
            <person name="Gao Z."/>
            <person name="Jin L."/>
            <person name="Gu W."/>
            <person name="Wang Z."/>
            <person name="Zhao L."/>
            <person name="Shi B."/>
            <person name="Wen H."/>
            <person name="Lin R."/>
            <person name="Jones M.K."/>
            <person name="Brejova B."/>
            <person name="Vinar T."/>
            <person name="Zhao G."/>
            <person name="McManus D.P."/>
            <person name="Chen Z."/>
            <person name="Zhou Y."/>
            <person name="Wang S."/>
        </authorList>
    </citation>
    <scope>NUCLEOTIDE SEQUENCE [LARGE SCALE GENOMIC DNA]</scope>
</reference>
<keyword evidence="3" id="KW-1185">Reference proteome</keyword>
<feature type="compositionally biased region" description="Polar residues" evidence="1">
    <location>
        <begin position="58"/>
        <end position="69"/>
    </location>
</feature>
<proteinExistence type="predicted"/>
<gene>
    <name evidence="2" type="ORF">EGR_10250</name>
</gene>
<protein>
    <submittedName>
        <fullName evidence="2">Uncharacterized protein</fullName>
    </submittedName>
</protein>
<evidence type="ECO:0000313" key="3">
    <source>
        <dbReference type="Proteomes" id="UP000019149"/>
    </source>
</evidence>
<dbReference type="CTD" id="36345965"/>
<evidence type="ECO:0000313" key="2">
    <source>
        <dbReference type="EMBL" id="EUB54889.1"/>
    </source>
</evidence>
<dbReference type="KEGG" id="egl:EGR_10250"/>
<feature type="compositionally biased region" description="Polar residues" evidence="1">
    <location>
        <begin position="27"/>
        <end position="42"/>
    </location>
</feature>
<dbReference type="GeneID" id="36345965"/>
<dbReference type="AlphaFoldDB" id="W6UMZ2"/>
<feature type="region of interest" description="Disordered" evidence="1">
    <location>
        <begin position="56"/>
        <end position="88"/>
    </location>
</feature>
<dbReference type="EMBL" id="APAU02000202">
    <property type="protein sequence ID" value="EUB54889.1"/>
    <property type="molecule type" value="Genomic_DNA"/>
</dbReference>
<accession>W6UMZ2</accession>
<evidence type="ECO:0000256" key="1">
    <source>
        <dbReference type="SAM" id="MobiDB-lite"/>
    </source>
</evidence>
<comment type="caution">
    <text evidence="2">The sequence shown here is derived from an EMBL/GenBank/DDBJ whole genome shotgun (WGS) entry which is preliminary data.</text>
</comment>
<feature type="region of interest" description="Disordered" evidence="1">
    <location>
        <begin position="1"/>
        <end position="44"/>
    </location>
</feature>
<dbReference type="RefSeq" id="XP_024346085.1">
    <property type="nucleotide sequence ID" value="XM_024499499.1"/>
</dbReference>
<name>W6UMZ2_ECHGR</name>
<dbReference type="Proteomes" id="UP000019149">
    <property type="component" value="Unassembled WGS sequence"/>
</dbReference>
<feature type="compositionally biased region" description="Basic and acidic residues" evidence="1">
    <location>
        <begin position="1"/>
        <end position="25"/>
    </location>
</feature>